<protein>
    <submittedName>
        <fullName evidence="2">ASCH domain-containing protein</fullName>
    </submittedName>
</protein>
<sequence>MSESQDNILLLSIKPEYVLKLFEGTKKVELRKIKPKLMPGNRVVVYACSPVKAIVGVFEVEKVLEDSPSSLWDRVKEIAGISKPDFDDYYYTSRKAYAIFLKKTEQYEPPLDLEAIKQQWFNFHPPQSYKYLTNSEFKEIQNMITIA</sequence>
<accession>A0AAU8J9C8</accession>
<gene>
    <name evidence="2" type="ORF">ABWT76_004436</name>
</gene>
<dbReference type="RefSeq" id="WP_190879526.1">
    <property type="nucleotide sequence ID" value="NZ_CP159837.1"/>
</dbReference>
<dbReference type="Gene3D" id="2.30.130.30">
    <property type="entry name" value="Hypothetical protein"/>
    <property type="match status" value="1"/>
</dbReference>
<dbReference type="InterPro" id="IPR007374">
    <property type="entry name" value="ASCH_domain"/>
</dbReference>
<dbReference type="SMART" id="SM01022">
    <property type="entry name" value="ASCH"/>
    <property type="match status" value="1"/>
</dbReference>
<dbReference type="InterPro" id="IPR015947">
    <property type="entry name" value="PUA-like_sf"/>
</dbReference>
<evidence type="ECO:0000313" key="2">
    <source>
        <dbReference type="EMBL" id="XCM35737.1"/>
    </source>
</evidence>
<proteinExistence type="predicted"/>
<dbReference type="Pfam" id="PF04266">
    <property type="entry name" value="ASCH"/>
    <property type="match status" value="1"/>
</dbReference>
<feature type="domain" description="ASCH" evidence="1">
    <location>
        <begin position="11"/>
        <end position="105"/>
    </location>
</feature>
<dbReference type="AlphaFoldDB" id="A0AAU8J9C8"/>
<organism evidence="2">
    <name type="scientific">Planktothricoides raciborskii GIHE-MW2</name>
    <dbReference type="NCBI Taxonomy" id="2792601"/>
    <lineage>
        <taxon>Bacteria</taxon>
        <taxon>Bacillati</taxon>
        <taxon>Cyanobacteriota</taxon>
        <taxon>Cyanophyceae</taxon>
        <taxon>Oscillatoriophycideae</taxon>
        <taxon>Oscillatoriales</taxon>
        <taxon>Oscillatoriaceae</taxon>
        <taxon>Planktothricoides</taxon>
    </lineage>
</organism>
<evidence type="ECO:0000259" key="1">
    <source>
        <dbReference type="SMART" id="SM01022"/>
    </source>
</evidence>
<name>A0AAU8J9C8_9CYAN</name>
<reference evidence="2" key="1">
    <citation type="submission" date="2024-07" db="EMBL/GenBank/DDBJ databases">
        <authorList>
            <person name="Kim Y.J."/>
            <person name="Jeong J.Y."/>
        </authorList>
    </citation>
    <scope>NUCLEOTIDE SEQUENCE</scope>
    <source>
        <strain evidence="2">GIHE-MW2</strain>
    </source>
</reference>
<dbReference type="SUPFAM" id="SSF88697">
    <property type="entry name" value="PUA domain-like"/>
    <property type="match status" value="1"/>
</dbReference>
<dbReference type="REBASE" id="844910">
    <property type="entry name" value="S2.Pra2ORF4433P"/>
</dbReference>
<dbReference type="EMBL" id="CP159837">
    <property type="protein sequence ID" value="XCM35737.1"/>
    <property type="molecule type" value="Genomic_DNA"/>
</dbReference>